<reference evidence="2 4" key="2">
    <citation type="submission" date="2017-07" db="EMBL/GenBank/DDBJ databases">
        <title>Shotgun whole genome sequences of three halophilic bacterial isolates.</title>
        <authorList>
            <person name="Pozzo T."/>
            <person name="Higdon S.M."/>
            <person name="Quillaguaman J."/>
        </authorList>
    </citation>
    <scope>NUCLEOTIDE SEQUENCE [LARGE SCALE GENOMIC DNA]</scope>
    <source>
        <strain evidence="2 4">LC1</strain>
    </source>
</reference>
<organism evidence="1 3">
    <name type="scientific">Vreelandella boliviensis LC1</name>
    <dbReference type="NCBI Taxonomy" id="1072583"/>
    <lineage>
        <taxon>Bacteria</taxon>
        <taxon>Pseudomonadati</taxon>
        <taxon>Pseudomonadota</taxon>
        <taxon>Gammaproteobacteria</taxon>
        <taxon>Oceanospirillales</taxon>
        <taxon>Halomonadaceae</taxon>
        <taxon>Vreelandella</taxon>
    </lineage>
</organism>
<dbReference type="AlphaFoldDB" id="A0A265DXL0"/>
<dbReference type="RefSeq" id="WP_007114670.1">
    <property type="nucleotide sequence ID" value="NZ_JH393260.1"/>
</dbReference>
<accession>A0A265DXL0</accession>
<dbReference type="EMBL" id="JH393260">
    <property type="protein sequence ID" value="EHJ91299.1"/>
    <property type="molecule type" value="Genomic_DNA"/>
</dbReference>
<dbReference type="Proteomes" id="UP000005756">
    <property type="component" value="Unassembled WGS sequence"/>
</dbReference>
<proteinExistence type="predicted"/>
<gene>
    <name evidence="2" type="ORF">CE457_11405</name>
    <name evidence="1" type="ORF">KUC_3742</name>
</gene>
<sequence length="61" mass="6733">MLLPSADREPCADANGITATPWQQARVAPNTARKGQDVVPFAAIFHVCHTRRFFDIGMYTA</sequence>
<evidence type="ECO:0000313" key="2">
    <source>
        <dbReference type="EMBL" id="OZT74059.1"/>
    </source>
</evidence>
<protein>
    <submittedName>
        <fullName evidence="1">Uncharacterized protein</fullName>
    </submittedName>
</protein>
<dbReference type="EMBL" id="NPEY01000007">
    <property type="protein sequence ID" value="OZT74059.1"/>
    <property type="molecule type" value="Genomic_DNA"/>
</dbReference>
<evidence type="ECO:0000313" key="3">
    <source>
        <dbReference type="Proteomes" id="UP000005756"/>
    </source>
</evidence>
<name>A0A265DXL0_9GAMM</name>
<dbReference type="STRING" id="1072583.KUC_3742"/>
<evidence type="ECO:0000313" key="1">
    <source>
        <dbReference type="EMBL" id="EHJ91299.1"/>
    </source>
</evidence>
<reference evidence="1 3" key="1">
    <citation type="submission" date="2011-10" db="EMBL/GenBank/DDBJ databases">
        <authorList>
            <person name="Quillaguamn J."/>
            <person name="Guzmn D."/>
            <person name="Balderrama-Subieta A."/>
            <person name="Cardona-Ortuo C."/>
            <person name="Guevara-Martnez M."/>
            <person name="Callisaya-Quispe N."/>
        </authorList>
    </citation>
    <scope>NUCLEOTIDE SEQUENCE [LARGE SCALE GENOMIC DNA]</scope>
    <source>
        <strain evidence="1 3">LC1</strain>
    </source>
</reference>
<evidence type="ECO:0000313" key="4">
    <source>
        <dbReference type="Proteomes" id="UP000216538"/>
    </source>
</evidence>
<keyword evidence="4" id="KW-1185">Reference proteome</keyword>
<dbReference type="Proteomes" id="UP000216538">
    <property type="component" value="Unassembled WGS sequence"/>
</dbReference>